<organism evidence="2 3">
    <name type="scientific">Thermocoleostomius sinensis A174</name>
    <dbReference type="NCBI Taxonomy" id="2016057"/>
    <lineage>
        <taxon>Bacteria</taxon>
        <taxon>Bacillati</taxon>
        <taxon>Cyanobacteriota</taxon>
        <taxon>Cyanophyceae</taxon>
        <taxon>Oculatellales</taxon>
        <taxon>Oculatellaceae</taxon>
        <taxon>Thermocoleostomius</taxon>
    </lineage>
</organism>
<evidence type="ECO:0000313" key="3">
    <source>
        <dbReference type="Proteomes" id="UP001163152"/>
    </source>
</evidence>
<dbReference type="SUPFAM" id="SSF53756">
    <property type="entry name" value="UDP-Glycosyltransferase/glycogen phosphorylase"/>
    <property type="match status" value="1"/>
</dbReference>
<dbReference type="InterPro" id="IPR055259">
    <property type="entry name" value="YkvP/CgeB_Glyco_trans-like"/>
</dbReference>
<dbReference type="Proteomes" id="UP001163152">
    <property type="component" value="Chromosome"/>
</dbReference>
<sequence>MKRFAMIAFSPFGWGEITLRDYEAVCYGCLLVKPSVDHIDVEPNIFIPGETYVPVRWDYADLVEKCRYYLDHPDEANRIIHNARTAYKAYFQQNQFVRKIESLVQPTSDAVAIASLPLQQAIATLP</sequence>
<evidence type="ECO:0000259" key="1">
    <source>
        <dbReference type="Pfam" id="PF13524"/>
    </source>
</evidence>
<evidence type="ECO:0000313" key="2">
    <source>
        <dbReference type="EMBL" id="WAL61306.1"/>
    </source>
</evidence>
<protein>
    <submittedName>
        <fullName evidence="2">Glycosyltransferase</fullName>
    </submittedName>
</protein>
<dbReference type="RefSeq" id="WP_268611260.1">
    <property type="nucleotide sequence ID" value="NZ_CP113797.1"/>
</dbReference>
<reference evidence="2" key="1">
    <citation type="submission" date="2022-12" db="EMBL/GenBank/DDBJ databases">
        <title>Polyphasic identification of a Novel Hot-Spring Cyanobacterium Ocullathermofonsia sinensis gen nov. sp. nov. and Genomic Insights on its Adaptations to the Thermal Habitat.</title>
        <authorList>
            <person name="Daroch M."/>
            <person name="Tang J."/>
            <person name="Jiang Y."/>
        </authorList>
    </citation>
    <scope>NUCLEOTIDE SEQUENCE</scope>
    <source>
        <strain evidence="2">PKUAC-SCTA174</strain>
    </source>
</reference>
<gene>
    <name evidence="2" type="ORF">OXH18_04725</name>
</gene>
<feature type="domain" description="Spore protein YkvP/CgeB glycosyl transferase-like" evidence="1">
    <location>
        <begin position="14"/>
        <end position="100"/>
    </location>
</feature>
<proteinExistence type="predicted"/>
<dbReference type="Pfam" id="PF13524">
    <property type="entry name" value="Glyco_trans_1_2"/>
    <property type="match status" value="1"/>
</dbReference>
<dbReference type="AlphaFoldDB" id="A0A9E9C5M2"/>
<dbReference type="EMBL" id="CP113797">
    <property type="protein sequence ID" value="WAL61306.1"/>
    <property type="molecule type" value="Genomic_DNA"/>
</dbReference>
<name>A0A9E9C5M2_9CYAN</name>
<dbReference type="KEGG" id="tsin:OXH18_04725"/>
<keyword evidence="3" id="KW-1185">Reference proteome</keyword>
<accession>A0A9E9C5M2</accession>